<feature type="compositionally biased region" description="Acidic residues" evidence="12">
    <location>
        <begin position="416"/>
        <end position="466"/>
    </location>
</feature>
<keyword evidence="9" id="KW-0804">Transcription</keyword>
<feature type="domain" description="Histone chaperone RTT106/FACT complex subunit SPT16-like middle" evidence="13">
    <location>
        <begin position="289"/>
        <end position="387"/>
    </location>
</feature>
<keyword evidence="10" id="KW-0143">Chaperone</keyword>
<proteinExistence type="inferred from homology"/>
<gene>
    <name evidence="14" type="primary">MPUL0E04010</name>
    <name evidence="14" type="ORF">METSCH_E04010</name>
</gene>
<feature type="compositionally biased region" description="Basic and acidic residues" evidence="12">
    <location>
        <begin position="470"/>
        <end position="482"/>
    </location>
</feature>
<keyword evidence="7" id="KW-0805">Transcription regulation</keyword>
<evidence type="ECO:0000256" key="10">
    <source>
        <dbReference type="ARBA" id="ARBA00023186"/>
    </source>
</evidence>
<dbReference type="GO" id="GO:0031491">
    <property type="term" value="F:nucleosome binding"/>
    <property type="evidence" value="ECO:0007669"/>
    <property type="project" value="TreeGrafter"/>
</dbReference>
<keyword evidence="6" id="KW-0158">Chromosome</keyword>
<accession>A0A4P6XRR4</accession>
<sequence length="482" mass="52635">MATWINDLPSDLQELVKVLLLDYPQSEPVLLQLAAHYASEAQDKRRKTNLGRAQKVLQKAKPKNSPPPAAGLPSLGLTKVEVVSKHVLNITSPIIANEIIFQLPGLSFLSPARRKFSLVFHLYMGEDKIPLPVLSVVNATTEIPEISVTHLLSATELCLMIPILGNSTVSTKKDTVMMALWLKDAAAVTDGKNEPIICTLNLDVVKKQLTDAGKIPPHAEAQFLLSNTDNEAVKPINELIIDFLQRQFNLCGVKLINLLPSASPGKNSLNMNDDNVICLSQNADTHNDLVMAAAYKGSKEGALLLVATSRDNAYLVFGFKKPILLMNFTTIKAVSYSNITRFTFSMLVTVVDTDGVEISHDFGMIDQKSFQAIDDFVKRMNIDDNSFDEKHREKRAENKNEAAEGESGNAEAEPVGSDDEEEDGTYTGAVEEEGSGSGSEVDEEFDSNVESGSEDDVDENDEDDVTNNDSGKESENAAHESP</sequence>
<evidence type="ECO:0000256" key="7">
    <source>
        <dbReference type="ARBA" id="ARBA00023015"/>
    </source>
</evidence>
<dbReference type="GO" id="GO:0042393">
    <property type="term" value="F:histone binding"/>
    <property type="evidence" value="ECO:0007669"/>
    <property type="project" value="TreeGrafter"/>
</dbReference>
<protein>
    <recommendedName>
        <fullName evidence="4">Histone chaperone RTT106</fullName>
    </recommendedName>
    <alternativeName>
        <fullName evidence="5">Histone chaperone rtt106</fullName>
    </alternativeName>
</protein>
<evidence type="ECO:0000313" key="14">
    <source>
        <dbReference type="EMBL" id="QBM90160.1"/>
    </source>
</evidence>
<evidence type="ECO:0000256" key="8">
    <source>
        <dbReference type="ARBA" id="ARBA00023125"/>
    </source>
</evidence>
<dbReference type="SUPFAM" id="SSF50729">
    <property type="entry name" value="PH domain-like"/>
    <property type="match status" value="1"/>
</dbReference>
<keyword evidence="8" id="KW-0238">DNA-binding</keyword>
<comment type="similarity">
    <text evidence="3">Belongs to the RTT106 family.</text>
</comment>
<name>A0A4P6XRR4_9ASCO</name>
<dbReference type="AlphaFoldDB" id="A0A4P6XRR4"/>
<keyword evidence="15" id="KW-1185">Reference proteome</keyword>
<dbReference type="GO" id="GO:0005634">
    <property type="term" value="C:nucleus"/>
    <property type="evidence" value="ECO:0007669"/>
    <property type="project" value="UniProtKB-SubCell"/>
</dbReference>
<evidence type="ECO:0000256" key="12">
    <source>
        <dbReference type="SAM" id="MobiDB-lite"/>
    </source>
</evidence>
<evidence type="ECO:0000256" key="11">
    <source>
        <dbReference type="ARBA" id="ARBA00023242"/>
    </source>
</evidence>
<dbReference type="Pfam" id="PF18469">
    <property type="entry name" value="PH_18"/>
    <property type="match status" value="1"/>
</dbReference>
<keyword evidence="11" id="KW-0539">Nucleus</keyword>
<organism evidence="14 15">
    <name type="scientific">Metschnikowia aff. pulcherrima</name>
    <dbReference type="NCBI Taxonomy" id="2163413"/>
    <lineage>
        <taxon>Eukaryota</taxon>
        <taxon>Fungi</taxon>
        <taxon>Dikarya</taxon>
        <taxon>Ascomycota</taxon>
        <taxon>Saccharomycotina</taxon>
        <taxon>Pichiomycetes</taxon>
        <taxon>Metschnikowiaceae</taxon>
        <taxon>Metschnikowia</taxon>
    </lineage>
</organism>
<evidence type="ECO:0000256" key="1">
    <source>
        <dbReference type="ARBA" id="ARBA00004123"/>
    </source>
</evidence>
<feature type="region of interest" description="Disordered" evidence="12">
    <location>
        <begin position="387"/>
        <end position="482"/>
    </location>
</feature>
<dbReference type="InterPro" id="IPR050454">
    <property type="entry name" value="RTT106/SSRP1_HistChap/FACT"/>
</dbReference>
<reference evidence="15" key="1">
    <citation type="submission" date="2019-03" db="EMBL/GenBank/DDBJ databases">
        <title>Snf2 controls pulcherriminic acid biosynthesis and connects pigmentation and antifungal activity of the yeast Metschnikowia pulcherrima.</title>
        <authorList>
            <person name="Gore-Lloyd D."/>
            <person name="Sumann I."/>
            <person name="Brachmann A.O."/>
            <person name="Schneeberger K."/>
            <person name="Ortiz-Merino R.A."/>
            <person name="Moreno-Beltran M."/>
            <person name="Schlaefli M."/>
            <person name="Kirner P."/>
            <person name="Santos Kron A."/>
            <person name="Wolfe K.H."/>
            <person name="Piel J."/>
            <person name="Ahrens C.H."/>
            <person name="Henk D."/>
            <person name="Freimoser F.M."/>
        </authorList>
    </citation>
    <scope>NUCLEOTIDE SEQUENCE [LARGE SCALE GENOMIC DNA]</scope>
    <source>
        <strain evidence="15">APC 1.2</strain>
    </source>
</reference>
<feature type="compositionally biased region" description="Basic and acidic residues" evidence="12">
    <location>
        <begin position="387"/>
        <end position="402"/>
    </location>
</feature>
<dbReference type="InterPro" id="IPR011993">
    <property type="entry name" value="PH-like_dom_sf"/>
</dbReference>
<dbReference type="Proteomes" id="UP000292447">
    <property type="component" value="Chromosome V"/>
</dbReference>
<evidence type="ECO:0000259" key="13">
    <source>
        <dbReference type="SMART" id="SM01287"/>
    </source>
</evidence>
<dbReference type="InterPro" id="IPR013719">
    <property type="entry name" value="RTT106/SPT16-like_middle_dom"/>
</dbReference>
<evidence type="ECO:0000256" key="5">
    <source>
        <dbReference type="ARBA" id="ARBA00018462"/>
    </source>
</evidence>
<dbReference type="SMART" id="SM01287">
    <property type="entry name" value="Rtt106"/>
    <property type="match status" value="1"/>
</dbReference>
<dbReference type="Pfam" id="PF08512">
    <property type="entry name" value="Rttp106-like_middle"/>
    <property type="match status" value="1"/>
</dbReference>
<dbReference type="GO" id="GO:0005694">
    <property type="term" value="C:chromosome"/>
    <property type="evidence" value="ECO:0007669"/>
    <property type="project" value="UniProtKB-SubCell"/>
</dbReference>
<evidence type="ECO:0000256" key="9">
    <source>
        <dbReference type="ARBA" id="ARBA00023163"/>
    </source>
</evidence>
<comment type="subcellular location">
    <subcellularLocation>
        <location evidence="2">Chromosome</location>
    </subcellularLocation>
    <subcellularLocation>
        <location evidence="1">Nucleus</location>
    </subcellularLocation>
</comment>
<dbReference type="InterPro" id="IPR040770">
    <property type="entry name" value="Rtt106_PH"/>
</dbReference>
<dbReference type="EMBL" id="CP034460">
    <property type="protein sequence ID" value="QBM90160.1"/>
    <property type="molecule type" value="Genomic_DNA"/>
</dbReference>
<dbReference type="Gene3D" id="2.30.29.30">
    <property type="entry name" value="Pleckstrin-homology domain (PH domain)/Phosphotyrosine-binding domain (PTB)"/>
    <property type="match status" value="1"/>
</dbReference>
<evidence type="ECO:0000256" key="6">
    <source>
        <dbReference type="ARBA" id="ARBA00022454"/>
    </source>
</evidence>
<dbReference type="GO" id="GO:0003677">
    <property type="term" value="F:DNA binding"/>
    <property type="evidence" value="ECO:0007669"/>
    <property type="project" value="UniProtKB-KW"/>
</dbReference>
<dbReference type="STRING" id="2163413.A0A4P6XRR4"/>
<dbReference type="PANTHER" id="PTHR45849">
    <property type="entry name" value="FACT COMPLEX SUBUNIT SSRP1"/>
    <property type="match status" value="1"/>
</dbReference>
<evidence type="ECO:0000256" key="3">
    <source>
        <dbReference type="ARBA" id="ARBA00006159"/>
    </source>
</evidence>
<dbReference type="PANTHER" id="PTHR45849:SF3">
    <property type="entry name" value="HISTONE CHAPERONE RTT106"/>
    <property type="match status" value="1"/>
</dbReference>
<dbReference type="Gene3D" id="2.30.29.120">
    <property type="match status" value="1"/>
</dbReference>
<evidence type="ECO:0000256" key="4">
    <source>
        <dbReference type="ARBA" id="ARBA00017355"/>
    </source>
</evidence>
<evidence type="ECO:0000313" key="15">
    <source>
        <dbReference type="Proteomes" id="UP000292447"/>
    </source>
</evidence>
<evidence type="ECO:0000256" key="2">
    <source>
        <dbReference type="ARBA" id="ARBA00004286"/>
    </source>
</evidence>